<evidence type="ECO:0000256" key="2">
    <source>
        <dbReference type="SAM" id="SignalP"/>
    </source>
</evidence>
<evidence type="ECO:0008006" key="5">
    <source>
        <dbReference type="Google" id="ProtNLM"/>
    </source>
</evidence>
<feature type="signal peptide" evidence="2">
    <location>
        <begin position="1"/>
        <end position="17"/>
    </location>
</feature>
<evidence type="ECO:0000313" key="3">
    <source>
        <dbReference type="EMBL" id="KAK1495334.1"/>
    </source>
</evidence>
<dbReference type="AlphaFoldDB" id="A0AAI9YBT4"/>
<name>A0AAI9YBT4_9PEZI</name>
<gene>
    <name evidence="3" type="ORF">CCUS01_13467</name>
</gene>
<feature type="region of interest" description="Disordered" evidence="1">
    <location>
        <begin position="120"/>
        <end position="141"/>
    </location>
</feature>
<dbReference type="EMBL" id="MPDP01000016">
    <property type="protein sequence ID" value="KAK1495334.1"/>
    <property type="molecule type" value="Genomic_DNA"/>
</dbReference>
<feature type="chain" id="PRO_5042530534" description="Secreted protein" evidence="2">
    <location>
        <begin position="18"/>
        <end position="141"/>
    </location>
</feature>
<keyword evidence="4" id="KW-1185">Reference proteome</keyword>
<evidence type="ECO:0000256" key="1">
    <source>
        <dbReference type="SAM" id="MobiDB-lite"/>
    </source>
</evidence>
<dbReference type="Proteomes" id="UP001239213">
    <property type="component" value="Unassembled WGS sequence"/>
</dbReference>
<comment type="caution">
    <text evidence="3">The sequence shown here is derived from an EMBL/GenBank/DDBJ whole genome shotgun (WGS) entry which is preliminary data.</text>
</comment>
<sequence length="141" mass="14563">MKVSAILILTAASAALAAPVAEANAEAAPAPAPQATSGYTNYGKYDYSKYGSYGTYGAPPATTPSPTPVPQTYSAYGTYKGYKRATDWVKSCALHQPTHLPSPFTGREAGSANNKASVLGDFHTIGNPRDGRGTDLCGMGV</sequence>
<keyword evidence="2" id="KW-0732">Signal</keyword>
<evidence type="ECO:0000313" key="4">
    <source>
        <dbReference type="Proteomes" id="UP001239213"/>
    </source>
</evidence>
<protein>
    <recommendedName>
        <fullName evidence="5">Secreted protein</fullName>
    </recommendedName>
</protein>
<reference evidence="3" key="1">
    <citation type="submission" date="2016-11" db="EMBL/GenBank/DDBJ databases">
        <title>The genome sequence of Colletotrichum cuscutae.</title>
        <authorList>
            <person name="Baroncelli R."/>
        </authorList>
    </citation>
    <scope>NUCLEOTIDE SEQUENCE</scope>
    <source>
        <strain evidence="3">IMI 304802</strain>
    </source>
</reference>
<accession>A0AAI9YBT4</accession>
<organism evidence="3 4">
    <name type="scientific">Colletotrichum cuscutae</name>
    <dbReference type="NCBI Taxonomy" id="1209917"/>
    <lineage>
        <taxon>Eukaryota</taxon>
        <taxon>Fungi</taxon>
        <taxon>Dikarya</taxon>
        <taxon>Ascomycota</taxon>
        <taxon>Pezizomycotina</taxon>
        <taxon>Sordariomycetes</taxon>
        <taxon>Hypocreomycetidae</taxon>
        <taxon>Glomerellales</taxon>
        <taxon>Glomerellaceae</taxon>
        <taxon>Colletotrichum</taxon>
        <taxon>Colletotrichum acutatum species complex</taxon>
    </lineage>
</organism>
<proteinExistence type="predicted"/>